<feature type="transmembrane region" description="Helical" evidence="8">
    <location>
        <begin position="43"/>
        <end position="68"/>
    </location>
</feature>
<dbReference type="RefSeq" id="WP_296949611.1">
    <property type="nucleotide sequence ID" value="NZ_LT599021.1"/>
</dbReference>
<evidence type="ECO:0000313" key="10">
    <source>
        <dbReference type="EMBL" id="SBW01529.1"/>
    </source>
</evidence>
<keyword evidence="4 8" id="KW-0812">Transmembrane</keyword>
<evidence type="ECO:0000256" key="7">
    <source>
        <dbReference type="ARBA" id="ARBA00034125"/>
    </source>
</evidence>
<dbReference type="PANTHER" id="PTHR34390:SF1">
    <property type="entry name" value="SUCCINATE TRANSPORTER SUBUNIT YJJB-RELATED"/>
    <property type="match status" value="1"/>
</dbReference>
<feature type="transmembrane region" description="Helical" evidence="8">
    <location>
        <begin position="125"/>
        <end position="149"/>
    </location>
</feature>
<evidence type="ECO:0000259" key="9">
    <source>
        <dbReference type="Pfam" id="PF12821"/>
    </source>
</evidence>
<keyword evidence="2" id="KW-1003">Cell membrane</keyword>
<evidence type="ECO:0000256" key="8">
    <source>
        <dbReference type="SAM" id="Phobius"/>
    </source>
</evidence>
<dbReference type="InterPro" id="IPR050539">
    <property type="entry name" value="ThrE_Dicarb/AminoAcid_Exp"/>
</dbReference>
<comment type="subcellular location">
    <subcellularLocation>
        <location evidence="1">Cell membrane</location>
        <topology evidence="1">Multi-pass membrane protein</topology>
    </subcellularLocation>
</comment>
<evidence type="ECO:0000256" key="5">
    <source>
        <dbReference type="ARBA" id="ARBA00022989"/>
    </source>
</evidence>
<keyword evidence="3" id="KW-0997">Cell inner membrane</keyword>
<protein>
    <recommendedName>
        <fullName evidence="9">Threonine/Serine exporter ThrE domain-containing protein</fullName>
    </recommendedName>
</protein>
<organism evidence="10">
    <name type="scientific">uncultured Dysgonomonas sp</name>
    <dbReference type="NCBI Taxonomy" id="206096"/>
    <lineage>
        <taxon>Bacteria</taxon>
        <taxon>Pseudomonadati</taxon>
        <taxon>Bacteroidota</taxon>
        <taxon>Bacteroidia</taxon>
        <taxon>Bacteroidales</taxon>
        <taxon>Dysgonomonadaceae</taxon>
        <taxon>Dysgonomonas</taxon>
        <taxon>environmental samples</taxon>
    </lineage>
</organism>
<sequence>MLIDILKDAFLSFFVAIGFALLFETPKKGLLVAGLLGGLGHAIRFTLLCFGFGLISATLSGTVVVGLLGIYCAHKIHTPPVVFTLPACITMIPGLYAYKTMLGCIRIYEEGTTGARTAFLLHDTVYNFILTSSLLFCLAIGICIAALLFRKKSVKKIKKIKDLGIKIF</sequence>
<comment type="similarity">
    <text evidence="7">Belongs to the ThrE exporter (TC 2.A.79) family.</text>
</comment>
<feature type="transmembrane region" description="Helical" evidence="8">
    <location>
        <begin position="5"/>
        <end position="23"/>
    </location>
</feature>
<feature type="transmembrane region" description="Helical" evidence="8">
    <location>
        <begin position="80"/>
        <end position="98"/>
    </location>
</feature>
<evidence type="ECO:0000256" key="6">
    <source>
        <dbReference type="ARBA" id="ARBA00023136"/>
    </source>
</evidence>
<accession>A0A212JQ14</accession>
<dbReference type="PANTHER" id="PTHR34390">
    <property type="entry name" value="UPF0442 PROTEIN YJJB-RELATED"/>
    <property type="match status" value="1"/>
</dbReference>
<dbReference type="GO" id="GO:0015744">
    <property type="term" value="P:succinate transport"/>
    <property type="evidence" value="ECO:0007669"/>
    <property type="project" value="TreeGrafter"/>
</dbReference>
<dbReference type="AlphaFoldDB" id="A0A212JQ14"/>
<dbReference type="GO" id="GO:0005886">
    <property type="term" value="C:plasma membrane"/>
    <property type="evidence" value="ECO:0007669"/>
    <property type="project" value="UniProtKB-SubCell"/>
</dbReference>
<dbReference type="InterPro" id="IPR024528">
    <property type="entry name" value="ThrE_2"/>
</dbReference>
<evidence type="ECO:0000256" key="4">
    <source>
        <dbReference type="ARBA" id="ARBA00022692"/>
    </source>
</evidence>
<gene>
    <name evidence="10" type="ORF">KL86DYS2_12061</name>
</gene>
<name>A0A212JQ14_9BACT</name>
<dbReference type="Pfam" id="PF12821">
    <property type="entry name" value="ThrE_2"/>
    <property type="match status" value="1"/>
</dbReference>
<feature type="domain" description="Threonine/Serine exporter ThrE" evidence="9">
    <location>
        <begin position="9"/>
        <end position="146"/>
    </location>
</feature>
<keyword evidence="6 8" id="KW-0472">Membrane</keyword>
<dbReference type="EMBL" id="FLUL01000001">
    <property type="protein sequence ID" value="SBW01529.1"/>
    <property type="molecule type" value="Genomic_DNA"/>
</dbReference>
<evidence type="ECO:0000256" key="1">
    <source>
        <dbReference type="ARBA" id="ARBA00004651"/>
    </source>
</evidence>
<evidence type="ECO:0000256" key="2">
    <source>
        <dbReference type="ARBA" id="ARBA00022475"/>
    </source>
</evidence>
<evidence type="ECO:0000256" key="3">
    <source>
        <dbReference type="ARBA" id="ARBA00022519"/>
    </source>
</evidence>
<reference evidence="10" key="1">
    <citation type="submission" date="2016-04" db="EMBL/GenBank/DDBJ databases">
        <authorList>
            <person name="Evans L.H."/>
            <person name="Alamgir A."/>
            <person name="Owens N."/>
            <person name="Weber N.D."/>
            <person name="Virtaneva K."/>
            <person name="Barbian K."/>
            <person name="Babar A."/>
            <person name="Rosenke K."/>
        </authorList>
    </citation>
    <scope>NUCLEOTIDE SEQUENCE</scope>
    <source>
        <strain evidence="10">86-2</strain>
    </source>
</reference>
<proteinExistence type="inferred from homology"/>
<keyword evidence="5 8" id="KW-1133">Transmembrane helix</keyword>